<proteinExistence type="inferred from homology"/>
<dbReference type="InterPro" id="IPR006683">
    <property type="entry name" value="Thioestr_dom"/>
</dbReference>
<evidence type="ECO:0000256" key="13">
    <source>
        <dbReference type="ARBA" id="ARBA00052976"/>
    </source>
</evidence>
<evidence type="ECO:0000256" key="5">
    <source>
        <dbReference type="ARBA" id="ARBA00008324"/>
    </source>
</evidence>
<sequence length="158" mass="17100">MKECSLLASQRWLKDLAEGITSHELEALTLHGLLIVEAHKGFIRCKFIVPDCVSDENGNWHVGAMATLIDDVGAAAIYSSVGHVKATLEFNVSYFSTAKIQEEVEIEANVVGDKGRLASVLVEVRRSDNGHLVALGAAADIGLSSIAWFIYPHSKARP</sequence>
<keyword evidence="8" id="KW-0007">Acetylation</keyword>
<keyword evidence="21" id="KW-1185">Reference proteome</keyword>
<dbReference type="InParanoid" id="A0A1Q3B9I6"/>
<dbReference type="STRING" id="3775.A0A1Q3B9I6"/>
<dbReference type="GO" id="GO:0005634">
    <property type="term" value="C:nucleus"/>
    <property type="evidence" value="ECO:0007669"/>
    <property type="project" value="UniProtKB-SubCell"/>
</dbReference>
<keyword evidence="6" id="KW-0963">Cytoplasm</keyword>
<dbReference type="AlphaFoldDB" id="A0A1Q3B9I6"/>
<dbReference type="GO" id="GO:0006629">
    <property type="term" value="P:lipid metabolic process"/>
    <property type="evidence" value="ECO:0007669"/>
    <property type="project" value="UniProtKB-KW"/>
</dbReference>
<dbReference type="GO" id="GO:0005819">
    <property type="term" value="C:spindle"/>
    <property type="evidence" value="ECO:0007669"/>
    <property type="project" value="UniProtKB-SubCell"/>
</dbReference>
<evidence type="ECO:0000313" key="21">
    <source>
        <dbReference type="Proteomes" id="UP000187406"/>
    </source>
</evidence>
<comment type="similarity">
    <text evidence="5">Belongs to the thioesterase PaaI family.</text>
</comment>
<name>A0A1Q3B9I6_CEPFO</name>
<evidence type="ECO:0000256" key="7">
    <source>
        <dbReference type="ARBA" id="ARBA00022801"/>
    </source>
</evidence>
<keyword evidence="11" id="KW-0206">Cytoskeleton</keyword>
<evidence type="ECO:0000313" key="20">
    <source>
        <dbReference type="EMBL" id="GAV64452.1"/>
    </source>
</evidence>
<evidence type="ECO:0000256" key="4">
    <source>
        <dbReference type="ARBA" id="ARBA00004514"/>
    </source>
</evidence>
<accession>A0A1Q3B9I6</accession>
<dbReference type="EMBL" id="BDDD01000348">
    <property type="protein sequence ID" value="GAV64452.1"/>
    <property type="molecule type" value="Genomic_DNA"/>
</dbReference>
<dbReference type="CDD" id="cd03443">
    <property type="entry name" value="PaaI_thioesterase"/>
    <property type="match status" value="1"/>
</dbReference>
<comment type="caution">
    <text evidence="20">The sequence shown here is derived from an EMBL/GenBank/DDBJ whole genome shotgun (WGS) entry which is preliminary data.</text>
</comment>
<evidence type="ECO:0000256" key="9">
    <source>
        <dbReference type="ARBA" id="ARBA00023098"/>
    </source>
</evidence>
<dbReference type="OrthoDB" id="46529at2759"/>
<dbReference type="SUPFAM" id="SSF54637">
    <property type="entry name" value="Thioesterase/thiol ester dehydrase-isomerase"/>
    <property type="match status" value="1"/>
</dbReference>
<comment type="catalytic activity">
    <reaction evidence="13">
        <text>a fatty acyl-CoA + H2O = a fatty acid + CoA + H(+)</text>
        <dbReference type="Rhea" id="RHEA:16781"/>
        <dbReference type="ChEBI" id="CHEBI:15377"/>
        <dbReference type="ChEBI" id="CHEBI:15378"/>
        <dbReference type="ChEBI" id="CHEBI:28868"/>
        <dbReference type="ChEBI" id="CHEBI:57287"/>
        <dbReference type="ChEBI" id="CHEBI:77636"/>
    </reaction>
    <physiologicalReaction direction="left-to-right" evidence="13">
        <dbReference type="Rhea" id="RHEA:16782"/>
    </physiologicalReaction>
</comment>
<evidence type="ECO:0000256" key="14">
    <source>
        <dbReference type="ARBA" id="ARBA00058205"/>
    </source>
</evidence>
<dbReference type="GO" id="GO:0047617">
    <property type="term" value="F:fatty acyl-CoA hydrolase activity"/>
    <property type="evidence" value="ECO:0007669"/>
    <property type="project" value="InterPro"/>
</dbReference>
<keyword evidence="9" id="KW-0443">Lipid metabolism</keyword>
<dbReference type="InterPro" id="IPR039298">
    <property type="entry name" value="ACOT13"/>
</dbReference>
<feature type="domain" description="Thioesterase" evidence="19">
    <location>
        <begin position="57"/>
        <end position="130"/>
    </location>
</feature>
<evidence type="ECO:0000256" key="12">
    <source>
        <dbReference type="ARBA" id="ARBA00023242"/>
    </source>
</evidence>
<dbReference type="InterPro" id="IPR029069">
    <property type="entry name" value="HotDog_dom_sf"/>
</dbReference>
<evidence type="ECO:0000256" key="6">
    <source>
        <dbReference type="ARBA" id="ARBA00022490"/>
    </source>
</evidence>
<comment type="function">
    <text evidence="14">Catalyzes the hydrolysis of acyl-CoAs into free fatty acids and coenzyme A (CoASH), regulating their respective intracellular levels. Has acyl-CoA thioesterase activity towards medium (C12) and long-chain (C18) fatty acyl-CoA substrates. Can also hydrolyze 3-hydroxyphenylacetyl-CoA and 3,4-dihydroxyphenylacetyl-CoA (in vitro). May play a role in controlling adaptive thermogenesis.</text>
</comment>
<dbReference type="GO" id="GO:0005829">
    <property type="term" value="C:cytosol"/>
    <property type="evidence" value="ECO:0007669"/>
    <property type="project" value="UniProtKB-SubCell"/>
</dbReference>
<dbReference type="PANTHER" id="PTHR21660:SF1">
    <property type="entry name" value="ACYL-COENZYME A THIOESTERASE 13"/>
    <property type="match status" value="1"/>
</dbReference>
<dbReference type="Proteomes" id="UP000187406">
    <property type="component" value="Unassembled WGS sequence"/>
</dbReference>
<evidence type="ECO:0000256" key="10">
    <source>
        <dbReference type="ARBA" id="ARBA00023128"/>
    </source>
</evidence>
<dbReference type="Pfam" id="PF03061">
    <property type="entry name" value="4HBT"/>
    <property type="match status" value="1"/>
</dbReference>
<evidence type="ECO:0000256" key="3">
    <source>
        <dbReference type="ARBA" id="ARBA00004186"/>
    </source>
</evidence>
<comment type="subcellular location">
    <subcellularLocation>
        <location evidence="3">Cytoplasm</location>
        <location evidence="3">Cytoskeleton</location>
        <location evidence="3">Spindle</location>
    </subcellularLocation>
    <subcellularLocation>
        <location evidence="4">Cytoplasm</location>
        <location evidence="4">Cytosol</location>
    </subcellularLocation>
    <subcellularLocation>
        <location evidence="2">Mitochondrion</location>
    </subcellularLocation>
    <subcellularLocation>
        <location evidence="1">Nucleus</location>
    </subcellularLocation>
</comment>
<evidence type="ECO:0000256" key="11">
    <source>
        <dbReference type="ARBA" id="ARBA00023212"/>
    </source>
</evidence>
<dbReference type="Gene3D" id="3.10.129.10">
    <property type="entry name" value="Hotdog Thioesterase"/>
    <property type="match status" value="1"/>
</dbReference>
<evidence type="ECO:0000256" key="8">
    <source>
        <dbReference type="ARBA" id="ARBA00022990"/>
    </source>
</evidence>
<evidence type="ECO:0000256" key="2">
    <source>
        <dbReference type="ARBA" id="ARBA00004173"/>
    </source>
</evidence>
<protein>
    <recommendedName>
        <fullName evidence="16">Acyl-coenzyme A thioesterase 13</fullName>
    </recommendedName>
    <alternativeName>
        <fullName evidence="17">Hotdog-fold thioesterase superfamily member 2</fullName>
    </alternativeName>
    <alternativeName>
        <fullName evidence="18">Thioesterase superfamily member 2</fullName>
    </alternativeName>
</protein>
<keyword evidence="10" id="KW-0496">Mitochondrion</keyword>
<dbReference type="PANTHER" id="PTHR21660">
    <property type="entry name" value="THIOESTERASE SUPERFAMILY MEMBER-RELATED"/>
    <property type="match status" value="1"/>
</dbReference>
<dbReference type="GO" id="GO:0005739">
    <property type="term" value="C:mitochondrion"/>
    <property type="evidence" value="ECO:0007669"/>
    <property type="project" value="UniProtKB-SubCell"/>
</dbReference>
<dbReference type="FunFam" id="3.10.129.10:FF:000021">
    <property type="entry name" value="Acyl-coenzyme A thioesterase 13"/>
    <property type="match status" value="1"/>
</dbReference>
<evidence type="ECO:0000256" key="15">
    <source>
        <dbReference type="ARBA" id="ARBA00064709"/>
    </source>
</evidence>
<comment type="subunit">
    <text evidence="15">Homotetramer. Interacts with PCTP.</text>
</comment>
<reference evidence="21" key="1">
    <citation type="submission" date="2016-04" db="EMBL/GenBank/DDBJ databases">
        <title>Cephalotus genome sequencing.</title>
        <authorList>
            <person name="Fukushima K."/>
            <person name="Hasebe M."/>
            <person name="Fang X."/>
        </authorList>
    </citation>
    <scope>NUCLEOTIDE SEQUENCE [LARGE SCALE GENOMIC DNA]</scope>
    <source>
        <strain evidence="21">cv. St1</strain>
    </source>
</reference>
<gene>
    <name evidence="20" type="ORF">CFOL_v3_07970</name>
</gene>
<organism evidence="20 21">
    <name type="scientific">Cephalotus follicularis</name>
    <name type="common">Albany pitcher plant</name>
    <dbReference type="NCBI Taxonomy" id="3775"/>
    <lineage>
        <taxon>Eukaryota</taxon>
        <taxon>Viridiplantae</taxon>
        <taxon>Streptophyta</taxon>
        <taxon>Embryophyta</taxon>
        <taxon>Tracheophyta</taxon>
        <taxon>Spermatophyta</taxon>
        <taxon>Magnoliopsida</taxon>
        <taxon>eudicotyledons</taxon>
        <taxon>Gunneridae</taxon>
        <taxon>Pentapetalae</taxon>
        <taxon>rosids</taxon>
        <taxon>fabids</taxon>
        <taxon>Oxalidales</taxon>
        <taxon>Cephalotaceae</taxon>
        <taxon>Cephalotus</taxon>
    </lineage>
</organism>
<keyword evidence="7" id="KW-0378">Hydrolase</keyword>
<dbReference type="FunCoup" id="A0A1Q3B9I6">
    <property type="interactions" value="1"/>
</dbReference>
<keyword evidence="12" id="KW-0539">Nucleus</keyword>
<evidence type="ECO:0000256" key="18">
    <source>
        <dbReference type="ARBA" id="ARBA00083956"/>
    </source>
</evidence>
<evidence type="ECO:0000256" key="1">
    <source>
        <dbReference type="ARBA" id="ARBA00004123"/>
    </source>
</evidence>
<evidence type="ECO:0000256" key="17">
    <source>
        <dbReference type="ARBA" id="ARBA00081533"/>
    </source>
</evidence>
<evidence type="ECO:0000256" key="16">
    <source>
        <dbReference type="ARBA" id="ARBA00067273"/>
    </source>
</evidence>
<evidence type="ECO:0000259" key="19">
    <source>
        <dbReference type="Pfam" id="PF03061"/>
    </source>
</evidence>